<evidence type="ECO:0000313" key="5">
    <source>
        <dbReference type="Proteomes" id="UP000827284"/>
    </source>
</evidence>
<dbReference type="OrthoDB" id="3853857at2759"/>
<dbReference type="GO" id="GO:0016773">
    <property type="term" value="F:phosphotransferase activity, alcohol group as acceptor"/>
    <property type="evidence" value="ECO:0007669"/>
    <property type="project" value="UniProtKB-ARBA"/>
</dbReference>
<dbReference type="GO" id="GO:0016020">
    <property type="term" value="C:membrane"/>
    <property type="evidence" value="ECO:0007669"/>
    <property type="project" value="TreeGrafter"/>
</dbReference>
<keyword evidence="2" id="KW-1133">Transmembrane helix</keyword>
<dbReference type="Pfam" id="PF00781">
    <property type="entry name" value="DAGK_cat"/>
    <property type="match status" value="1"/>
</dbReference>
<keyword evidence="4" id="KW-0808">Transferase</keyword>
<keyword evidence="4" id="KW-0418">Kinase</keyword>
<name>A0A9P3H2F3_9FUNG</name>
<feature type="transmembrane region" description="Helical" evidence="2">
    <location>
        <begin position="558"/>
        <end position="576"/>
    </location>
</feature>
<reference evidence="4" key="1">
    <citation type="submission" date="2021-11" db="EMBL/GenBank/DDBJ databases">
        <authorList>
            <person name="Herlambang A."/>
            <person name="Guo Y."/>
            <person name="Takashima Y."/>
            <person name="Nishizawa T."/>
        </authorList>
    </citation>
    <scope>NUCLEOTIDE SEQUENCE</scope>
    <source>
        <strain evidence="4">E1425</strain>
    </source>
</reference>
<reference evidence="4" key="2">
    <citation type="journal article" date="2022" name="Microbiol. Resour. Announc.">
        <title>Whole-Genome Sequence of Entomortierella parvispora E1425, a Mucoromycotan Fungus Associated with Burkholderiaceae-Related Endosymbiotic Bacteria.</title>
        <authorList>
            <person name="Herlambang A."/>
            <person name="Guo Y."/>
            <person name="Takashima Y."/>
            <person name="Narisawa K."/>
            <person name="Ohta H."/>
            <person name="Nishizawa T."/>
        </authorList>
    </citation>
    <scope>NUCLEOTIDE SEQUENCE</scope>
    <source>
        <strain evidence="4">E1425</strain>
    </source>
</reference>
<dbReference type="EMBL" id="BQFW01000001">
    <property type="protein sequence ID" value="GJJ68488.1"/>
    <property type="molecule type" value="Genomic_DNA"/>
</dbReference>
<keyword evidence="2" id="KW-0472">Membrane</keyword>
<dbReference type="InterPro" id="IPR050187">
    <property type="entry name" value="Lipid_Phosphate_FormReg"/>
</dbReference>
<dbReference type="SUPFAM" id="SSF111331">
    <property type="entry name" value="NAD kinase/diacylglycerol kinase-like"/>
    <property type="match status" value="1"/>
</dbReference>
<keyword evidence="2" id="KW-0812">Transmembrane</keyword>
<dbReference type="SMART" id="SM00046">
    <property type="entry name" value="DAGKc"/>
    <property type="match status" value="1"/>
</dbReference>
<keyword evidence="5" id="KW-1185">Reference proteome</keyword>
<dbReference type="Proteomes" id="UP000827284">
    <property type="component" value="Unassembled WGS sequence"/>
</dbReference>
<dbReference type="InterPro" id="IPR017438">
    <property type="entry name" value="ATP-NAD_kinase_N"/>
</dbReference>
<dbReference type="InterPro" id="IPR016064">
    <property type="entry name" value="NAD/diacylglycerol_kinase_sf"/>
</dbReference>
<protein>
    <submittedName>
        <fullName evidence="4">Sphingosine kinase</fullName>
    </submittedName>
</protein>
<organism evidence="4 5">
    <name type="scientific">Entomortierella parvispora</name>
    <dbReference type="NCBI Taxonomy" id="205924"/>
    <lineage>
        <taxon>Eukaryota</taxon>
        <taxon>Fungi</taxon>
        <taxon>Fungi incertae sedis</taxon>
        <taxon>Mucoromycota</taxon>
        <taxon>Mortierellomycotina</taxon>
        <taxon>Mortierellomycetes</taxon>
        <taxon>Mortierellales</taxon>
        <taxon>Mortierellaceae</taxon>
        <taxon>Entomortierella</taxon>
    </lineage>
</organism>
<dbReference type="PANTHER" id="PTHR12358">
    <property type="entry name" value="SPHINGOSINE KINASE"/>
    <property type="match status" value="1"/>
</dbReference>
<dbReference type="PROSITE" id="PS50146">
    <property type="entry name" value="DAGK"/>
    <property type="match status" value="1"/>
</dbReference>
<gene>
    <name evidence="4" type="ORF">EMPS_00834</name>
</gene>
<proteinExistence type="predicted"/>
<accession>A0A9P3H2F3</accession>
<comment type="caution">
    <text evidence="4">The sequence shown here is derived from an EMBL/GenBank/DDBJ whole genome shotgun (WGS) entry which is preliminary data.</text>
</comment>
<feature type="region of interest" description="Disordered" evidence="1">
    <location>
        <begin position="446"/>
        <end position="465"/>
    </location>
</feature>
<dbReference type="InterPro" id="IPR001206">
    <property type="entry name" value="Diacylglycerol_kinase_cat_dom"/>
</dbReference>
<dbReference type="Gene3D" id="2.60.200.40">
    <property type="match status" value="1"/>
</dbReference>
<sequence>MQLKDAKTLAEFECSASFTQHAKSYPAFLHLKANELTWTIRGTDITSRLPYSCVYGYEAPDLERLNASQHDLEDLVKNTLNDRLVTLHFIEFTTQDLKSVASPQKSEVCFLFQDRKDVKRFLTLARELQVLPKPRRLLLIVNPNGGVGLAKKTSDTVIKPMMRLSGLTFKEQYTEYGKHAVDIAHKVDLDQVDALIVVSGDGVLHEVVNGLLTRPDWERARRLPVGIIPAGSGNAFATSVGTKSPYVATLAAIRGTTAKLDIFSLSQLDRPRIYSMLLFSWGMMADADIESDKYRWLGPLRFDIAGVIRAIRLRRYPGKVYVLPPKHKREISSSSSEHGHAPVISYGDLLQPSVQEPPKPWRLLPSMPYYTMLLLLNCSHAGEKIFFTNTIRFNDGIMRLWYSCETRFWKIILPFMVDQTNGKLIHRGLMQDTECGGILIVPGVEGDPEDPNSHEIKDPDSVTGQEAKRLDIHQAPGVFDVDGEVMPTARLLIEILPSFMEILVPEWFHHEEDPLSLTDGRRKEEKESPEAVVARQKKELVQEVARTRQALENNVQSVVLLLLAMAAVVTAYAIFFSEPFQLWAGLAKRTLFK</sequence>
<dbReference type="AlphaFoldDB" id="A0A9P3H2F3"/>
<dbReference type="GO" id="GO:0046512">
    <property type="term" value="P:sphingosine biosynthetic process"/>
    <property type="evidence" value="ECO:0007669"/>
    <property type="project" value="TreeGrafter"/>
</dbReference>
<dbReference type="GO" id="GO:0005737">
    <property type="term" value="C:cytoplasm"/>
    <property type="evidence" value="ECO:0007669"/>
    <property type="project" value="TreeGrafter"/>
</dbReference>
<dbReference type="PANTHER" id="PTHR12358:SF31">
    <property type="entry name" value="ACYLGLYCEROL KINASE, MITOCHONDRIAL"/>
    <property type="match status" value="1"/>
</dbReference>
<feature type="compositionally biased region" description="Basic and acidic residues" evidence="1">
    <location>
        <begin position="451"/>
        <end position="465"/>
    </location>
</feature>
<dbReference type="Gene3D" id="3.40.50.10330">
    <property type="entry name" value="Probable inorganic polyphosphate/atp-NAD kinase, domain 1"/>
    <property type="match status" value="1"/>
</dbReference>
<dbReference type="GO" id="GO:0001727">
    <property type="term" value="F:lipid kinase activity"/>
    <property type="evidence" value="ECO:0007669"/>
    <property type="project" value="TreeGrafter"/>
</dbReference>
<evidence type="ECO:0000259" key="3">
    <source>
        <dbReference type="PROSITE" id="PS50146"/>
    </source>
</evidence>
<feature type="domain" description="DAGKc" evidence="3">
    <location>
        <begin position="132"/>
        <end position="271"/>
    </location>
</feature>
<evidence type="ECO:0000313" key="4">
    <source>
        <dbReference type="EMBL" id="GJJ68488.1"/>
    </source>
</evidence>
<evidence type="ECO:0000256" key="1">
    <source>
        <dbReference type="SAM" id="MobiDB-lite"/>
    </source>
</evidence>
<evidence type="ECO:0000256" key="2">
    <source>
        <dbReference type="SAM" id="Phobius"/>
    </source>
</evidence>